<feature type="domain" description="DUF659" evidence="2">
    <location>
        <begin position="5"/>
        <end position="83"/>
    </location>
</feature>
<evidence type="ECO:0000259" key="2">
    <source>
        <dbReference type="Pfam" id="PF04937"/>
    </source>
</evidence>
<name>A0A8S2B7T8_ARAAE</name>
<protein>
    <submittedName>
        <fullName evidence="4">Uncharacterized protein</fullName>
    </submittedName>
</protein>
<dbReference type="SUPFAM" id="SSF53098">
    <property type="entry name" value="Ribonuclease H-like"/>
    <property type="match status" value="1"/>
</dbReference>
<dbReference type="Pfam" id="PF05699">
    <property type="entry name" value="Dimer_Tnp_hAT"/>
    <property type="match status" value="1"/>
</dbReference>
<organism evidence="4 5">
    <name type="scientific">Arabidopsis arenosa</name>
    <name type="common">Sand rock-cress</name>
    <name type="synonym">Cardaminopsis arenosa</name>
    <dbReference type="NCBI Taxonomy" id="38785"/>
    <lineage>
        <taxon>Eukaryota</taxon>
        <taxon>Viridiplantae</taxon>
        <taxon>Streptophyta</taxon>
        <taxon>Embryophyta</taxon>
        <taxon>Tracheophyta</taxon>
        <taxon>Spermatophyta</taxon>
        <taxon>Magnoliopsida</taxon>
        <taxon>eudicotyledons</taxon>
        <taxon>Gunneridae</taxon>
        <taxon>Pentapetalae</taxon>
        <taxon>rosids</taxon>
        <taxon>malvids</taxon>
        <taxon>Brassicales</taxon>
        <taxon>Brassicaceae</taxon>
        <taxon>Camelineae</taxon>
        <taxon>Arabidopsis</taxon>
    </lineage>
</organism>
<proteinExistence type="predicted"/>
<dbReference type="Proteomes" id="UP000682877">
    <property type="component" value="Chromosome 8"/>
</dbReference>
<dbReference type="GO" id="GO:0046983">
    <property type="term" value="F:protein dimerization activity"/>
    <property type="evidence" value="ECO:0007669"/>
    <property type="project" value="InterPro"/>
</dbReference>
<feature type="domain" description="HAT C-terminal dimerisation" evidence="3">
    <location>
        <begin position="278"/>
        <end position="344"/>
    </location>
</feature>
<accession>A0A8S2B7T8</accession>
<feature type="region of interest" description="Disordered" evidence="1">
    <location>
        <begin position="384"/>
        <end position="460"/>
    </location>
</feature>
<gene>
    <name evidence="4" type="ORF">AARE701A_LOCUS20921</name>
</gene>
<evidence type="ECO:0000313" key="5">
    <source>
        <dbReference type="Proteomes" id="UP000682877"/>
    </source>
</evidence>
<evidence type="ECO:0000313" key="4">
    <source>
        <dbReference type="EMBL" id="CAE6228205.1"/>
    </source>
</evidence>
<feature type="compositionally biased region" description="Acidic residues" evidence="1">
    <location>
        <begin position="427"/>
        <end position="460"/>
    </location>
</feature>
<dbReference type="InterPro" id="IPR008906">
    <property type="entry name" value="HATC_C_dom"/>
</dbReference>
<evidence type="ECO:0000256" key="1">
    <source>
        <dbReference type="SAM" id="MobiDB-lite"/>
    </source>
</evidence>
<dbReference type="Pfam" id="PF04937">
    <property type="entry name" value="DUF659"/>
    <property type="match status" value="1"/>
</dbReference>
<keyword evidence="5" id="KW-1185">Reference proteome</keyword>
<reference evidence="4" key="1">
    <citation type="submission" date="2021-01" db="EMBL/GenBank/DDBJ databases">
        <authorList>
            <person name="Bezrukov I."/>
        </authorList>
    </citation>
    <scope>NUCLEOTIDE SEQUENCE</scope>
</reference>
<dbReference type="InterPro" id="IPR007021">
    <property type="entry name" value="DUF659"/>
</dbReference>
<feature type="compositionally biased region" description="Polar residues" evidence="1">
    <location>
        <begin position="384"/>
        <end position="415"/>
    </location>
</feature>
<dbReference type="AlphaFoldDB" id="A0A8S2B7T8"/>
<dbReference type="PANTHER" id="PTHR32166:SF122">
    <property type="entry name" value="OS09G0499600 PROTEIN"/>
    <property type="match status" value="1"/>
</dbReference>
<dbReference type="PANTHER" id="PTHR32166">
    <property type="entry name" value="OSJNBA0013A04.12 PROTEIN"/>
    <property type="match status" value="1"/>
</dbReference>
<evidence type="ECO:0000259" key="3">
    <source>
        <dbReference type="Pfam" id="PF05699"/>
    </source>
</evidence>
<sequence>MFPQVVKDANMLFDHLDRMVEEVGEANVVQVVTDNASNYVKASDELLMAKRPPLYWTPCAAHCIYLILEDIGKIPQVKTVIKNCIFMNGYIYGHSSLVNMMRKFTNQGNLHRPAVTRLATSFITLAQYHRQKNNLRSFVNSQDWLDSKWRKEAGARNVKRIILQDSFCHSVLYTLQLTGPLVKVLRLVDGEKKPAMGCIYEAIDRTKESIANTFKGREEIYKEAFEIIDRRWNCQLHHPLHAVGYCLNPEFQYKARAGVDCEEVSIGLYSTIERQRTTKSPAEWWSSYGGTTPTLRDFAIKILSLTCSVTGCERNWSVFSHLHTKKRNRLAQERLNDMVFVKYNRTLTRRMDEESDEFRELVFDDSDLTWEMVSRVSGANESNYLTRAKRGSTQSSSRTAKGKNTATCSTPTPRASQRMAPTPMALIDEDDEIEEDFVGGDEDNEIEEDFVGDDDDETDF</sequence>
<dbReference type="InterPro" id="IPR012337">
    <property type="entry name" value="RNaseH-like_sf"/>
</dbReference>
<dbReference type="EMBL" id="LR999458">
    <property type="protein sequence ID" value="CAE6228205.1"/>
    <property type="molecule type" value="Genomic_DNA"/>
</dbReference>